<dbReference type="OrthoDB" id="3795413at2759"/>
<evidence type="ECO:0000313" key="2">
    <source>
        <dbReference type="Proteomes" id="UP000758155"/>
    </source>
</evidence>
<protein>
    <submittedName>
        <fullName evidence="1">Uncharacterized protein</fullName>
    </submittedName>
</protein>
<accession>A0A9P4WNN6</accession>
<organism evidence="1 2">
    <name type="scientific">Didymella heteroderae</name>
    <dbReference type="NCBI Taxonomy" id="1769908"/>
    <lineage>
        <taxon>Eukaryota</taxon>
        <taxon>Fungi</taxon>
        <taxon>Dikarya</taxon>
        <taxon>Ascomycota</taxon>
        <taxon>Pezizomycotina</taxon>
        <taxon>Dothideomycetes</taxon>
        <taxon>Pleosporomycetidae</taxon>
        <taxon>Pleosporales</taxon>
        <taxon>Pleosporineae</taxon>
        <taxon>Didymellaceae</taxon>
        <taxon>Didymella</taxon>
    </lineage>
</organism>
<dbReference type="AlphaFoldDB" id="A0A9P4WNN6"/>
<comment type="caution">
    <text evidence="1">The sequence shown here is derived from an EMBL/GenBank/DDBJ whole genome shotgun (WGS) entry which is preliminary data.</text>
</comment>
<proteinExistence type="predicted"/>
<reference evidence="1" key="1">
    <citation type="submission" date="2019-04" db="EMBL/GenBank/DDBJ databases">
        <title>Sequencing of skin fungus with MAO and IRED activity.</title>
        <authorList>
            <person name="Marsaioli A.J."/>
            <person name="Bonatto J.M.C."/>
            <person name="Reis Junior O."/>
        </authorList>
    </citation>
    <scope>NUCLEOTIDE SEQUENCE</scope>
    <source>
        <strain evidence="1">28M1</strain>
    </source>
</reference>
<dbReference type="EMBL" id="SWKV01000045">
    <property type="protein sequence ID" value="KAF3037067.1"/>
    <property type="molecule type" value="Genomic_DNA"/>
</dbReference>
<evidence type="ECO:0000313" key="1">
    <source>
        <dbReference type="EMBL" id="KAF3037067.1"/>
    </source>
</evidence>
<dbReference type="Proteomes" id="UP000758155">
    <property type="component" value="Unassembled WGS sequence"/>
</dbReference>
<keyword evidence="2" id="KW-1185">Reference proteome</keyword>
<sequence>MSNLVCPYSQQTLRKRAFECLSIERSRRAHINALQQRLNALEHDLAIEAAETRLNLEAFAKSECRTLTDHFMFKLPRELRDMVYLHLSTKEQRIDSDYFRSTMDPVTKCYSYDQARWRALHFPEHFWSTEYVDVRFVRELSENYYRTSTFVFGDGQGLIGRFLKTDQLGLGFPPKGLVSSIEIRLSAITHDRGSFRAYIFGVPKPPERLRAALEGLEGLKPGSNVCIQFSTEAKFVEQRRELFVGALPVLFPDIQGAALAGLRLRFVLDQKYEFRLDRDILNSLEDETWDVPTYYNTDGSSFRSFSNASPFSPYTD</sequence>
<gene>
    <name evidence="1" type="ORF">E8E12_002845</name>
</gene>
<name>A0A9P4WNN6_9PLEO</name>